<comment type="caution">
    <text evidence="8">The sequence shown here is derived from an EMBL/GenBank/DDBJ whole genome shotgun (WGS) entry which is preliminary data.</text>
</comment>
<keyword evidence="6" id="KW-0812">Transmembrane</keyword>
<reference evidence="8 9" key="1">
    <citation type="submission" date="2017-05" db="EMBL/GenBank/DDBJ databases">
        <title>The Genome Sequence of Enterococcus mundtii 6B1_DIV0119.</title>
        <authorList>
            <consortium name="The Broad Institute Genomics Platform"/>
            <consortium name="The Broad Institute Genomic Center for Infectious Diseases"/>
            <person name="Earl A."/>
            <person name="Manson A."/>
            <person name="Schwartman J."/>
            <person name="Gilmore M."/>
            <person name="Abouelleil A."/>
            <person name="Cao P."/>
            <person name="Chapman S."/>
            <person name="Cusick C."/>
            <person name="Shea T."/>
            <person name="Young S."/>
            <person name="Neafsey D."/>
            <person name="Nusbaum C."/>
            <person name="Birren B."/>
        </authorList>
    </citation>
    <scope>NUCLEOTIDE SEQUENCE [LARGE SCALE GENOMIC DNA]</scope>
    <source>
        <strain evidence="8 9">6B1_DIV0119</strain>
    </source>
</reference>
<organism evidence="8 9">
    <name type="scientific">Enterococcus mundtii</name>
    <dbReference type="NCBI Taxonomy" id="53346"/>
    <lineage>
        <taxon>Bacteria</taxon>
        <taxon>Bacillati</taxon>
        <taxon>Bacillota</taxon>
        <taxon>Bacilli</taxon>
        <taxon>Lactobacillales</taxon>
        <taxon>Enterococcaceae</taxon>
        <taxon>Enterococcus</taxon>
    </lineage>
</organism>
<feature type="domain" description="Gram-positive cocci surface proteins LPxTG" evidence="7">
    <location>
        <begin position="66"/>
        <end position="102"/>
    </location>
</feature>
<evidence type="ECO:0000256" key="5">
    <source>
        <dbReference type="SAM" id="MobiDB-lite"/>
    </source>
</evidence>
<evidence type="ECO:0000259" key="7">
    <source>
        <dbReference type="PROSITE" id="PS50847"/>
    </source>
</evidence>
<keyword evidence="1" id="KW-0134">Cell wall</keyword>
<evidence type="ECO:0000313" key="8">
    <source>
        <dbReference type="EMBL" id="OTP24841.1"/>
    </source>
</evidence>
<keyword evidence="6" id="KW-1133">Transmembrane helix</keyword>
<dbReference type="EMBL" id="NGMS01000004">
    <property type="protein sequence ID" value="OTP24841.1"/>
    <property type="molecule type" value="Genomic_DNA"/>
</dbReference>
<keyword evidence="2" id="KW-0964">Secreted</keyword>
<gene>
    <name evidence="8" type="ORF">A5802_002996</name>
</gene>
<dbReference type="NCBIfam" id="TIGR01167">
    <property type="entry name" value="LPXTG_anchor"/>
    <property type="match status" value="1"/>
</dbReference>
<feature type="transmembrane region" description="Helical" evidence="6">
    <location>
        <begin position="74"/>
        <end position="92"/>
    </location>
</feature>
<protein>
    <recommendedName>
        <fullName evidence="7">Gram-positive cocci surface proteins LPxTG domain-containing protein</fullName>
    </recommendedName>
</protein>
<dbReference type="Pfam" id="PF00746">
    <property type="entry name" value="Gram_pos_anchor"/>
    <property type="match status" value="1"/>
</dbReference>
<evidence type="ECO:0000256" key="6">
    <source>
        <dbReference type="SAM" id="Phobius"/>
    </source>
</evidence>
<accession>A0A242KUN2</accession>
<proteinExistence type="predicted"/>
<keyword evidence="3" id="KW-0732">Signal</keyword>
<evidence type="ECO:0000256" key="2">
    <source>
        <dbReference type="ARBA" id="ARBA00022525"/>
    </source>
</evidence>
<dbReference type="PROSITE" id="PS50847">
    <property type="entry name" value="GRAM_POS_ANCHORING"/>
    <property type="match status" value="1"/>
</dbReference>
<evidence type="ECO:0000256" key="3">
    <source>
        <dbReference type="ARBA" id="ARBA00022729"/>
    </source>
</evidence>
<dbReference type="Proteomes" id="UP000195024">
    <property type="component" value="Unassembled WGS sequence"/>
</dbReference>
<evidence type="ECO:0000256" key="1">
    <source>
        <dbReference type="ARBA" id="ARBA00022512"/>
    </source>
</evidence>
<name>A0A242KUN2_ENTMU</name>
<dbReference type="NCBIfam" id="TIGR03063">
    <property type="entry name" value="srtB_target"/>
    <property type="match status" value="1"/>
</dbReference>
<keyword evidence="4" id="KW-0572">Peptidoglycan-anchor</keyword>
<evidence type="ECO:0000256" key="4">
    <source>
        <dbReference type="ARBA" id="ARBA00023088"/>
    </source>
</evidence>
<keyword evidence="6" id="KW-0472">Membrane</keyword>
<feature type="region of interest" description="Disordered" evidence="5">
    <location>
        <begin position="1"/>
        <end position="24"/>
    </location>
</feature>
<dbReference type="InterPro" id="IPR019931">
    <property type="entry name" value="LPXTG_anchor"/>
</dbReference>
<dbReference type="InterPro" id="IPR017502">
    <property type="entry name" value="Sortase_SrtB_target"/>
</dbReference>
<evidence type="ECO:0000313" key="9">
    <source>
        <dbReference type="Proteomes" id="UP000195024"/>
    </source>
</evidence>
<sequence>MSISGSASNSVSESTSTLDSTSNSEFYSYFDSTNISGDSSGSGMFYPSGTTPSTQNYLSSYGQGYLPKTGDSSSIGTTLLGSVLFSSGLLLAKKKNDKKSKS</sequence>
<dbReference type="AlphaFoldDB" id="A0A242KUN2"/>